<evidence type="ECO:0000313" key="3">
    <source>
        <dbReference type="Proteomes" id="UP000199356"/>
    </source>
</evidence>
<evidence type="ECO:0000259" key="1">
    <source>
        <dbReference type="Pfam" id="PF06568"/>
    </source>
</evidence>
<evidence type="ECO:0000313" key="2">
    <source>
        <dbReference type="EMBL" id="SFP05715.1"/>
    </source>
</evidence>
<gene>
    <name evidence="2" type="ORF">SAMN04488047_102145</name>
</gene>
<name>A0A1I5M865_9RHOB</name>
<reference evidence="2 3" key="1">
    <citation type="submission" date="2016-10" db="EMBL/GenBank/DDBJ databases">
        <authorList>
            <person name="de Groot N.N."/>
        </authorList>
    </citation>
    <scope>NUCLEOTIDE SEQUENCE [LARGE SCALE GENOMIC DNA]</scope>
    <source>
        <strain evidence="2 3">DSM 19547</strain>
    </source>
</reference>
<feature type="domain" description="YjiS-like" evidence="1">
    <location>
        <begin position="31"/>
        <end position="54"/>
    </location>
</feature>
<dbReference type="OrthoDB" id="8096613at2"/>
<dbReference type="RefSeq" id="WP_093418193.1">
    <property type="nucleotide sequence ID" value="NZ_FOXA01000002.1"/>
</dbReference>
<sequence length="69" mass="7840">MHAAASSSLYRPAHARRAGLLARVIGLHDVWRQRRRLATLEAHMLRDIGLTRDAAALEAKRPFWDRPSV</sequence>
<proteinExistence type="predicted"/>
<dbReference type="EMBL" id="FOXA01000002">
    <property type="protein sequence ID" value="SFP05715.1"/>
    <property type="molecule type" value="Genomic_DNA"/>
</dbReference>
<protein>
    <recommendedName>
        <fullName evidence="1">YjiS-like domain-containing protein</fullName>
    </recommendedName>
</protein>
<keyword evidence="3" id="KW-1185">Reference proteome</keyword>
<dbReference type="Pfam" id="PF06568">
    <property type="entry name" value="YjiS-like"/>
    <property type="match status" value="1"/>
</dbReference>
<accession>A0A1I5M865</accession>
<dbReference type="Proteomes" id="UP000199356">
    <property type="component" value="Unassembled WGS sequence"/>
</dbReference>
<dbReference type="AlphaFoldDB" id="A0A1I5M865"/>
<dbReference type="STRING" id="441119.SAMN04488047_102145"/>
<organism evidence="2 3">
    <name type="scientific">Tranquillimonas alkanivorans</name>
    <dbReference type="NCBI Taxonomy" id="441119"/>
    <lineage>
        <taxon>Bacteria</taxon>
        <taxon>Pseudomonadati</taxon>
        <taxon>Pseudomonadota</taxon>
        <taxon>Alphaproteobacteria</taxon>
        <taxon>Rhodobacterales</taxon>
        <taxon>Roseobacteraceae</taxon>
        <taxon>Tranquillimonas</taxon>
    </lineage>
</organism>
<dbReference type="InterPro" id="IPR009506">
    <property type="entry name" value="YjiS-like"/>
</dbReference>